<evidence type="ECO:0000313" key="3">
    <source>
        <dbReference type="Proteomes" id="UP000037943"/>
    </source>
</evidence>
<dbReference type="Proteomes" id="UP000037943">
    <property type="component" value="Unassembled WGS sequence"/>
</dbReference>
<evidence type="ECO:0000313" key="1">
    <source>
        <dbReference type="EMBL" id="KPC16895.1"/>
    </source>
</evidence>
<sequence length="50" mass="5702">MQAALDEWFSSGSAHIQLANAAKEIGELIEKNRKESQLSWLDLNTPIQRY</sequence>
<accession>A0ABR5KSU1</accession>
<comment type="caution">
    <text evidence="2">The sequence shown here is derived from an EMBL/GenBank/DDBJ whole genome shotgun (WGS) entry which is preliminary data.</text>
</comment>
<dbReference type="EMBL" id="LGLK01000057">
    <property type="protein sequence ID" value="KPC17854.1"/>
    <property type="molecule type" value="Genomic_DNA"/>
</dbReference>
<gene>
    <name evidence="1" type="ORF">AC499_0097</name>
    <name evidence="2" type="ORF">AC499_1056</name>
</gene>
<dbReference type="EMBL" id="LGLK01000057">
    <property type="protein sequence ID" value="KPC16895.1"/>
    <property type="molecule type" value="Genomic_DNA"/>
</dbReference>
<protein>
    <submittedName>
        <fullName evidence="2">Uncharacterized protein</fullName>
    </submittedName>
</protein>
<organism evidence="2 3">
    <name type="scientific">Pseudomonas amygdali pv. lachrymans</name>
    <name type="common">Pseudomonas syringae pv. lachrymans</name>
    <dbReference type="NCBI Taxonomy" id="53707"/>
    <lineage>
        <taxon>Bacteria</taxon>
        <taxon>Pseudomonadati</taxon>
        <taxon>Pseudomonadota</taxon>
        <taxon>Gammaproteobacteria</taxon>
        <taxon>Pseudomonadales</taxon>
        <taxon>Pseudomonadaceae</taxon>
        <taxon>Pseudomonas</taxon>
        <taxon>Pseudomonas amygdali</taxon>
    </lineage>
</organism>
<evidence type="ECO:0000313" key="2">
    <source>
        <dbReference type="EMBL" id="KPC17854.1"/>
    </source>
</evidence>
<name>A0ABR5KSU1_PSEAV</name>
<keyword evidence="3" id="KW-1185">Reference proteome</keyword>
<reference evidence="2 3" key="2">
    <citation type="submission" date="2015-10" db="EMBL/GenBank/DDBJ databases">
        <title>Comparative genomics and high-throughput reverse genetic screens identify a new phytobacterial MAMP and an Arabidopsis receptor required for immune elicitation.</title>
        <authorList>
            <person name="Mott G.A."/>
            <person name="Thakur S."/>
            <person name="Wang P.W."/>
            <person name="Desveaux D."/>
            <person name="Guttman D.S."/>
        </authorList>
    </citation>
    <scope>NUCLEOTIDE SEQUENCE [LARGE SCALE GENOMIC DNA]</scope>
    <source>
        <strain evidence="2 3">107</strain>
    </source>
</reference>
<proteinExistence type="predicted"/>
<reference evidence="2 3" key="1">
    <citation type="submission" date="2015-07" db="EMBL/GenBank/DDBJ databases">
        <authorList>
            <person name="O'Brien H.E."/>
            <person name="Thakur S."/>
            <person name="Gong Y."/>
            <person name="Wang P.W."/>
            <person name="Guttman D.S."/>
        </authorList>
    </citation>
    <scope>NUCLEOTIDE SEQUENCE</scope>
    <source>
        <strain evidence="2 3">107</strain>
    </source>
</reference>